<reference evidence="3" key="6">
    <citation type="submission" date="2023-08" db="EMBL/GenBank/DDBJ databases">
        <title>Mucin Metabolism Genes Underlie the Key Renovations of Bacteroides xylanisolvens Genomes in Captive Great Apes.</title>
        <authorList>
            <person name="Nishida A.H."/>
        </authorList>
    </citation>
    <scope>NUCLEOTIDE SEQUENCE</scope>
    <source>
        <strain evidence="3">P19.10B</strain>
    </source>
</reference>
<accession>A0A1H4H162</accession>
<dbReference type="EMBL" id="JAIWWW010000043">
    <property type="protein sequence ID" value="MCA4525365.1"/>
    <property type="molecule type" value="Genomic_DNA"/>
</dbReference>
<dbReference type="Gene3D" id="2.160.10.10">
    <property type="entry name" value="Hexapeptide repeat proteins"/>
    <property type="match status" value="1"/>
</dbReference>
<dbReference type="EMBL" id="FOUM01000040">
    <property type="protein sequence ID" value="SFN61302.1"/>
    <property type="molecule type" value="Genomic_DNA"/>
</dbReference>
<dbReference type="InterPro" id="IPR011004">
    <property type="entry name" value="Trimer_LpxA-like_sf"/>
</dbReference>
<dbReference type="PANTHER" id="PTHR43300:SF11">
    <property type="entry name" value="ACETYLTRANSFERASE RV3034C-RELATED"/>
    <property type="match status" value="1"/>
</dbReference>
<dbReference type="CDD" id="cd03349">
    <property type="entry name" value="LbH_XAT"/>
    <property type="match status" value="1"/>
</dbReference>
<evidence type="ECO:0000256" key="1">
    <source>
        <dbReference type="ARBA" id="ARBA00007274"/>
    </source>
</evidence>
<evidence type="ECO:0000313" key="4">
    <source>
        <dbReference type="EMBL" id="SEB15060.1"/>
    </source>
</evidence>
<sequence length="234" mass="26259">MHVDLLSILKKIVKKVYWNSKWYQGVRISITSNVSIKSEFEAPCQIHSDVVYRGRMGMGSYIACGSILSADIGRFTSIGAFVRSTAGRHPYQSPFATTSPCFFSLNSKHDQCGTTYAKKQLFEEFAYADKLRGIHVKIGSDCWIGTGVFLVGGIVIGNGAVVLAGAVVTKDVPPYAIVGGVPARILRYRYDEETINFLLGIHWWDNDKEWFLKHWELLSDIDKLKDYYISSKSL</sequence>
<comment type="similarity">
    <text evidence="1">Belongs to the transferase hexapeptide repeat family.</text>
</comment>
<dbReference type="InterPro" id="IPR001451">
    <property type="entry name" value="Hexapep"/>
</dbReference>
<dbReference type="PANTHER" id="PTHR43300">
    <property type="entry name" value="ACETYLTRANSFERASE"/>
    <property type="match status" value="1"/>
</dbReference>
<dbReference type="Pfam" id="PF00132">
    <property type="entry name" value="Hexapep"/>
    <property type="match status" value="1"/>
</dbReference>
<dbReference type="GO" id="GO:0016740">
    <property type="term" value="F:transferase activity"/>
    <property type="evidence" value="ECO:0007669"/>
    <property type="project" value="UniProtKB-KW"/>
</dbReference>
<dbReference type="Proteomes" id="UP001197958">
    <property type="component" value="Unassembled WGS sequence"/>
</dbReference>
<dbReference type="Proteomes" id="UP000183766">
    <property type="component" value="Unassembled WGS sequence"/>
</dbReference>
<evidence type="ECO:0000313" key="3">
    <source>
        <dbReference type="EMBL" id="MCA4525365.1"/>
    </source>
</evidence>
<reference evidence="7" key="1">
    <citation type="submission" date="2016-10" db="EMBL/GenBank/DDBJ databases">
        <authorList>
            <person name="Varghese N."/>
            <person name="Submissions S."/>
        </authorList>
    </citation>
    <scope>NUCLEOTIDE SEQUENCE [LARGE SCALE GENOMIC DNA]</scope>
    <source>
        <strain evidence="7">NLAE-zl-C202</strain>
    </source>
</reference>
<evidence type="ECO:0000313" key="5">
    <source>
        <dbReference type="EMBL" id="SFN61302.1"/>
    </source>
</evidence>
<gene>
    <name evidence="2" type="ORF">F6S82_18740</name>
    <name evidence="3" type="ORF">LDZ35_19380</name>
    <name evidence="4" type="ORF">SAMN04487924_1399</name>
    <name evidence="5" type="ORF">SAMN05216250_14010</name>
</gene>
<protein>
    <submittedName>
        <fullName evidence="2">CatB-related O-acetyltransferase</fullName>
    </submittedName>
    <submittedName>
        <fullName evidence="4">Transferase hexapeptide (Six repeat-containing protein)</fullName>
    </submittedName>
</protein>
<organism evidence="4 6">
    <name type="scientific">Bacteroides xylanisolvens</name>
    <dbReference type="NCBI Taxonomy" id="371601"/>
    <lineage>
        <taxon>Bacteria</taxon>
        <taxon>Pseudomonadati</taxon>
        <taxon>Bacteroidota</taxon>
        <taxon>Bacteroidia</taxon>
        <taxon>Bacteroidales</taxon>
        <taxon>Bacteroidaceae</taxon>
        <taxon>Bacteroides</taxon>
    </lineage>
</organism>
<dbReference type="EMBL" id="VYQC01000012">
    <property type="protein sequence ID" value="KAA9043097.1"/>
    <property type="molecule type" value="Genomic_DNA"/>
</dbReference>
<dbReference type="AlphaFoldDB" id="A0A1H4H162"/>
<evidence type="ECO:0000313" key="8">
    <source>
        <dbReference type="Proteomes" id="UP000327007"/>
    </source>
</evidence>
<name>A0A1H4H162_9BACE</name>
<reference evidence="2" key="5">
    <citation type="submission" date="2019-09" db="EMBL/GenBank/DDBJ databases">
        <authorList>
            <person name="Ross B.D."/>
            <person name="Verster A.J."/>
            <person name="Radey M.C."/>
            <person name="Schmidtke D.T."/>
            <person name="Pope C.E."/>
            <person name="Hoffman L.R."/>
            <person name="Hajjar A.M."/>
            <person name="Peterson S.B."/>
            <person name="Borenstein E."/>
            <person name="Mougous J.D."/>
        </authorList>
    </citation>
    <scope>NUCLEOTIDE SEQUENCE</scope>
    <source>
        <strain evidence="2">H204</strain>
    </source>
</reference>
<proteinExistence type="inferred from homology"/>
<evidence type="ECO:0000313" key="6">
    <source>
        <dbReference type="Proteomes" id="UP000183040"/>
    </source>
</evidence>
<evidence type="ECO:0000313" key="2">
    <source>
        <dbReference type="EMBL" id="KAA9043097.1"/>
    </source>
</evidence>
<dbReference type="InterPro" id="IPR050179">
    <property type="entry name" value="Trans_hexapeptide_repeat"/>
</dbReference>
<dbReference type="SUPFAM" id="SSF51161">
    <property type="entry name" value="Trimeric LpxA-like enzymes"/>
    <property type="match status" value="1"/>
</dbReference>
<dbReference type="EMBL" id="FNRP01000039">
    <property type="protein sequence ID" value="SEB15060.1"/>
    <property type="molecule type" value="Genomic_DNA"/>
</dbReference>
<evidence type="ECO:0000313" key="7">
    <source>
        <dbReference type="Proteomes" id="UP000183766"/>
    </source>
</evidence>
<reference evidence="2" key="4">
    <citation type="journal article" date="2019" name="bioRxiv">
        <title>Acquired interbacterial defense systems protect against interspecies antagonism in the human gut microbiome.</title>
        <authorList>
            <person name="Ross B.D."/>
            <person name="Verster A.J."/>
            <person name="Radey M.C."/>
            <person name="Schmidtke D.T."/>
            <person name="Pope C.E."/>
            <person name="Hoffman L.R."/>
            <person name="Hajjar A.M."/>
            <person name="Peterson S.B."/>
            <person name="Borenstein E."/>
            <person name="Mougous J.D."/>
        </authorList>
    </citation>
    <scope>NUCLEOTIDE SEQUENCE</scope>
    <source>
        <strain evidence="2">H204</strain>
    </source>
</reference>
<reference evidence="4 6" key="2">
    <citation type="submission" date="2016-10" db="EMBL/GenBank/DDBJ databases">
        <authorList>
            <person name="de Groot N.N."/>
        </authorList>
    </citation>
    <scope>NUCLEOTIDE SEQUENCE [LARGE SCALE GENOMIC DNA]</scope>
    <source>
        <strain evidence="5">NLAE-zl-C202</strain>
        <strain evidence="4 6">NLAE-zl-G339</strain>
    </source>
</reference>
<reference evidence="8" key="3">
    <citation type="journal article" date="2018" name="J. Anim. Genet.">
        <title>Acquired interbacterial defense systems protect against interspecies antagonism in the human gut microbiome.</title>
        <authorList>
            <person name="Ross B.D."/>
            <person name="Verster A.J."/>
            <person name="Radey M.C."/>
            <person name="Schmidtke D.T."/>
            <person name="Pope C.E."/>
            <person name="Hoffman L.R."/>
            <person name="Hajjar A."/>
            <person name="Peterson S.B."/>
            <person name="Borenstein E."/>
            <person name="Mougous J."/>
        </authorList>
    </citation>
    <scope>NUCLEOTIDE SEQUENCE [LARGE SCALE GENOMIC DNA]</scope>
    <source>
        <strain evidence="8">H204</strain>
    </source>
</reference>
<dbReference type="Proteomes" id="UP000327007">
    <property type="component" value="Unassembled WGS sequence"/>
</dbReference>
<dbReference type="RefSeq" id="WP_074708592.1">
    <property type="nucleotide sequence ID" value="NZ_CP041230.1"/>
</dbReference>
<keyword evidence="4" id="KW-0808">Transferase</keyword>
<dbReference type="Proteomes" id="UP000183040">
    <property type="component" value="Unassembled WGS sequence"/>
</dbReference>